<organism evidence="1 2">
    <name type="scientific">Pyrus ussuriensis x Pyrus communis</name>
    <dbReference type="NCBI Taxonomy" id="2448454"/>
    <lineage>
        <taxon>Eukaryota</taxon>
        <taxon>Viridiplantae</taxon>
        <taxon>Streptophyta</taxon>
        <taxon>Embryophyta</taxon>
        <taxon>Tracheophyta</taxon>
        <taxon>Spermatophyta</taxon>
        <taxon>Magnoliopsida</taxon>
        <taxon>eudicotyledons</taxon>
        <taxon>Gunneridae</taxon>
        <taxon>Pentapetalae</taxon>
        <taxon>rosids</taxon>
        <taxon>fabids</taxon>
        <taxon>Rosales</taxon>
        <taxon>Rosaceae</taxon>
        <taxon>Amygdaloideae</taxon>
        <taxon>Maleae</taxon>
        <taxon>Pyrus</taxon>
    </lineage>
</organism>
<evidence type="ECO:0000313" key="1">
    <source>
        <dbReference type="EMBL" id="KAB2607898.1"/>
    </source>
</evidence>
<keyword evidence="2" id="KW-1185">Reference proteome</keyword>
<reference evidence="2" key="2">
    <citation type="submission" date="2019-10" db="EMBL/GenBank/DDBJ databases">
        <title>A de novo genome assembly of a pear dwarfing rootstock.</title>
        <authorList>
            <person name="Wang F."/>
            <person name="Wang J."/>
            <person name="Li S."/>
            <person name="Zhang Y."/>
            <person name="Fang M."/>
            <person name="Ma L."/>
            <person name="Zhao Y."/>
            <person name="Jiang S."/>
        </authorList>
    </citation>
    <scope>NUCLEOTIDE SEQUENCE [LARGE SCALE GENOMIC DNA]</scope>
</reference>
<keyword evidence="1" id="KW-0687">Ribonucleoprotein</keyword>
<proteinExistence type="predicted"/>
<dbReference type="AlphaFoldDB" id="A0A5N5FXN0"/>
<evidence type="ECO:0000313" key="2">
    <source>
        <dbReference type="Proteomes" id="UP000327157"/>
    </source>
</evidence>
<protein>
    <submittedName>
        <fullName evidence="1">Ribonucleoprotein</fullName>
    </submittedName>
</protein>
<comment type="caution">
    <text evidence="1">The sequence shown here is derived from an EMBL/GenBank/DDBJ whole genome shotgun (WGS) entry which is preliminary data.</text>
</comment>
<dbReference type="GO" id="GO:1990904">
    <property type="term" value="C:ribonucleoprotein complex"/>
    <property type="evidence" value="ECO:0007669"/>
    <property type="project" value="UniProtKB-KW"/>
</dbReference>
<dbReference type="Proteomes" id="UP000327157">
    <property type="component" value="Chromosome 14"/>
</dbReference>
<sequence>MTTSTTSLALHSLSPKTLALYTPKAASIAISSKFKQDEEVIIGVGKRQEDDYDEDV</sequence>
<gene>
    <name evidence="1" type="ORF">D8674_011066</name>
</gene>
<reference evidence="1 2" key="1">
    <citation type="submission" date="2019-09" db="EMBL/GenBank/DDBJ databases">
        <authorList>
            <person name="Ou C."/>
        </authorList>
    </citation>
    <scope>NUCLEOTIDE SEQUENCE [LARGE SCALE GENOMIC DNA]</scope>
    <source>
        <strain evidence="1">S2</strain>
        <tissue evidence="1">Leaf</tissue>
    </source>
</reference>
<name>A0A5N5FXN0_9ROSA</name>
<dbReference type="EMBL" id="SMOL01000553">
    <property type="protein sequence ID" value="KAB2607898.1"/>
    <property type="molecule type" value="Genomic_DNA"/>
</dbReference>
<accession>A0A5N5FXN0</accession>
<reference evidence="1 2" key="3">
    <citation type="submission" date="2019-11" db="EMBL/GenBank/DDBJ databases">
        <title>A de novo genome assembly of a pear dwarfing rootstock.</title>
        <authorList>
            <person name="Wang F."/>
            <person name="Wang J."/>
            <person name="Li S."/>
            <person name="Zhang Y."/>
            <person name="Fang M."/>
            <person name="Ma L."/>
            <person name="Zhao Y."/>
            <person name="Jiang S."/>
        </authorList>
    </citation>
    <scope>NUCLEOTIDE SEQUENCE [LARGE SCALE GENOMIC DNA]</scope>
    <source>
        <strain evidence="1">S2</strain>
        <tissue evidence="1">Leaf</tissue>
    </source>
</reference>